<sequence length="429" mass="48101">MKRLQKCCCCASTRDGSIIVAVLGILLSIATIVFIWVAPRNLVSFSSYFFEEQDKQYNISKIILTISLCFTVLICTLLIVAIKKRRSWLMLPWVVLGFVLAIGLLISVLHTSIVLYQKEEDYVKEATSILIGGSSQIVSHAGLTTSNLPNKPASEKAIVPLYRRPKSMRPLCLAFVDYEKAFDSIETWVVLQALQRCQVDYRYIEVLKYLYENAAMSVRLQYQSTKPIPLQRGVRQGDVIFPKLFTAALEDAFKVLDWKGRGININGAYFTHLRFADEVPWRTSVLCSLTSAVSDRVGLKMNMDKTKVMSNVHVVPAPVIVGGSALEVVDDIVYLGQTIQLGRSNFEKEITRRKRLGWAAFGNLRSVFSSILLQCLKLKMMTYGSETWALTMGLMKKSKSLRGLCSGFLCGIESEMMISAVYEGQTESS</sequence>
<evidence type="ECO:0000313" key="2">
    <source>
        <dbReference type="Proteomes" id="UP001064048"/>
    </source>
</evidence>
<gene>
    <name evidence="1" type="ORF">MSG28_004107</name>
</gene>
<organism evidence="1 2">
    <name type="scientific">Choristoneura fumiferana</name>
    <name type="common">Spruce budworm moth</name>
    <name type="synonym">Archips fumiferana</name>
    <dbReference type="NCBI Taxonomy" id="7141"/>
    <lineage>
        <taxon>Eukaryota</taxon>
        <taxon>Metazoa</taxon>
        <taxon>Ecdysozoa</taxon>
        <taxon>Arthropoda</taxon>
        <taxon>Hexapoda</taxon>
        <taxon>Insecta</taxon>
        <taxon>Pterygota</taxon>
        <taxon>Neoptera</taxon>
        <taxon>Endopterygota</taxon>
        <taxon>Lepidoptera</taxon>
        <taxon>Glossata</taxon>
        <taxon>Ditrysia</taxon>
        <taxon>Tortricoidea</taxon>
        <taxon>Tortricidae</taxon>
        <taxon>Tortricinae</taxon>
        <taxon>Choristoneura</taxon>
    </lineage>
</organism>
<protein>
    <submittedName>
        <fullName evidence="1">Uncharacterized protein</fullName>
    </submittedName>
</protein>
<evidence type="ECO:0000313" key="1">
    <source>
        <dbReference type="EMBL" id="KAI8435939.1"/>
    </source>
</evidence>
<name>A0ACC0KHW1_CHOFU</name>
<proteinExistence type="predicted"/>
<comment type="caution">
    <text evidence="1">The sequence shown here is derived from an EMBL/GenBank/DDBJ whole genome shotgun (WGS) entry which is preliminary data.</text>
</comment>
<keyword evidence="2" id="KW-1185">Reference proteome</keyword>
<dbReference type="EMBL" id="CM046106">
    <property type="protein sequence ID" value="KAI8435939.1"/>
    <property type="molecule type" value="Genomic_DNA"/>
</dbReference>
<accession>A0ACC0KHW1</accession>
<dbReference type="Proteomes" id="UP001064048">
    <property type="component" value="Chromosome 6"/>
</dbReference>
<reference evidence="1 2" key="1">
    <citation type="journal article" date="2022" name="Genome Biol. Evol.">
        <title>The Spruce Budworm Genome: Reconstructing the Evolutionary History of Antifreeze Proteins.</title>
        <authorList>
            <person name="Beliveau C."/>
            <person name="Gagne P."/>
            <person name="Picq S."/>
            <person name="Vernygora O."/>
            <person name="Keeling C.I."/>
            <person name="Pinkney K."/>
            <person name="Doucet D."/>
            <person name="Wen F."/>
            <person name="Johnston J.S."/>
            <person name="Maaroufi H."/>
            <person name="Boyle B."/>
            <person name="Laroche J."/>
            <person name="Dewar K."/>
            <person name="Juretic N."/>
            <person name="Blackburn G."/>
            <person name="Nisole A."/>
            <person name="Brunet B."/>
            <person name="Brandao M."/>
            <person name="Lumley L."/>
            <person name="Duan J."/>
            <person name="Quan G."/>
            <person name="Lucarotti C.J."/>
            <person name="Roe A.D."/>
            <person name="Sperling F.A.H."/>
            <person name="Levesque R.C."/>
            <person name="Cusson M."/>
        </authorList>
    </citation>
    <scope>NUCLEOTIDE SEQUENCE [LARGE SCALE GENOMIC DNA]</scope>
    <source>
        <strain evidence="1">Glfc:IPQL:Cfum</strain>
    </source>
</reference>